<evidence type="ECO:0000256" key="2">
    <source>
        <dbReference type="ARBA" id="ARBA00007524"/>
    </source>
</evidence>
<accession>A0A9X3UH94</accession>
<dbReference type="GO" id="GO:0033013">
    <property type="term" value="P:tetrapyrrole metabolic process"/>
    <property type="evidence" value="ECO:0007669"/>
    <property type="project" value="UniProtKB-ARBA"/>
</dbReference>
<gene>
    <name evidence="7" type="ORF">OQ273_07535</name>
</gene>
<feature type="transmembrane region" description="Helical" evidence="6">
    <location>
        <begin position="121"/>
        <end position="141"/>
    </location>
</feature>
<dbReference type="AlphaFoldDB" id="A0A9X3UH94"/>
<evidence type="ECO:0000256" key="6">
    <source>
        <dbReference type="SAM" id="Phobius"/>
    </source>
</evidence>
<dbReference type="InterPro" id="IPR038330">
    <property type="entry name" value="TspO/MBR-related_sf"/>
</dbReference>
<dbReference type="PANTHER" id="PTHR10057:SF0">
    <property type="entry name" value="TRANSLOCATOR PROTEIN"/>
    <property type="match status" value="1"/>
</dbReference>
<comment type="caution">
    <text evidence="7">The sequence shown here is derived from an EMBL/GenBank/DDBJ whole genome shotgun (WGS) entry which is preliminary data.</text>
</comment>
<dbReference type="Gene3D" id="1.20.1260.100">
    <property type="entry name" value="TspO/MBR protein"/>
    <property type="match status" value="1"/>
</dbReference>
<dbReference type="Proteomes" id="UP001151234">
    <property type="component" value="Unassembled WGS sequence"/>
</dbReference>
<evidence type="ECO:0000313" key="8">
    <source>
        <dbReference type="Proteomes" id="UP001151234"/>
    </source>
</evidence>
<organism evidence="7 8">
    <name type="scientific">Hoeflea prorocentri</name>
    <dbReference type="NCBI Taxonomy" id="1922333"/>
    <lineage>
        <taxon>Bacteria</taxon>
        <taxon>Pseudomonadati</taxon>
        <taxon>Pseudomonadota</taxon>
        <taxon>Alphaproteobacteria</taxon>
        <taxon>Hyphomicrobiales</taxon>
        <taxon>Rhizobiaceae</taxon>
        <taxon>Hoeflea</taxon>
    </lineage>
</organism>
<keyword evidence="8" id="KW-1185">Reference proteome</keyword>
<name>A0A9X3UH94_9HYPH</name>
<proteinExistence type="inferred from homology"/>
<dbReference type="EMBL" id="JAPJZI010000001">
    <property type="protein sequence ID" value="MDA5398419.1"/>
    <property type="molecule type" value="Genomic_DNA"/>
</dbReference>
<comment type="subcellular location">
    <subcellularLocation>
        <location evidence="1">Membrane</location>
        <topology evidence="1">Multi-pass membrane protein</topology>
    </subcellularLocation>
</comment>
<reference evidence="7" key="1">
    <citation type="submission" date="2022-11" db="EMBL/GenBank/DDBJ databases">
        <title>Draft genome sequence of Hoeflea poritis E7-10 and Hoeflea prorocentri PM5-8, separated from scleractinian coral Porites lutea and marine dinoflagellate.</title>
        <authorList>
            <person name="Zhang G."/>
            <person name="Wei Q."/>
            <person name="Cai L."/>
        </authorList>
    </citation>
    <scope>NUCLEOTIDE SEQUENCE</scope>
    <source>
        <strain evidence="7">PM5-8</strain>
    </source>
</reference>
<dbReference type="PIRSF" id="PIRSF005859">
    <property type="entry name" value="PBR"/>
    <property type="match status" value="1"/>
</dbReference>
<dbReference type="CDD" id="cd15904">
    <property type="entry name" value="TSPO_MBR"/>
    <property type="match status" value="1"/>
</dbReference>
<dbReference type="InterPro" id="IPR004307">
    <property type="entry name" value="TspO_MBR"/>
</dbReference>
<evidence type="ECO:0000256" key="5">
    <source>
        <dbReference type="ARBA" id="ARBA00023136"/>
    </source>
</evidence>
<keyword evidence="4 6" id="KW-1133">Transmembrane helix</keyword>
<sequence>MAFIIFLALVLAAAAIGSVYKPGRWYASLKKPQWTPPNWAFPVAWSALYLFMAVAGWLIWRSEGSGPAIAAWALQLIFNGAWSWLFFGLRQMTIALVDIVCLWLTIATFIFLAWPASPLAAILFVPYLLWVSFAAFLNLRIRQLNSL</sequence>
<feature type="transmembrane region" description="Helical" evidence="6">
    <location>
        <begin position="67"/>
        <end position="87"/>
    </location>
</feature>
<evidence type="ECO:0000313" key="7">
    <source>
        <dbReference type="EMBL" id="MDA5398419.1"/>
    </source>
</evidence>
<dbReference type="GO" id="GO:0016020">
    <property type="term" value="C:membrane"/>
    <property type="evidence" value="ECO:0007669"/>
    <property type="project" value="UniProtKB-SubCell"/>
</dbReference>
<protein>
    <submittedName>
        <fullName evidence="7">Tryptophan-rich sensory protein</fullName>
    </submittedName>
</protein>
<dbReference type="RefSeq" id="WP_267989843.1">
    <property type="nucleotide sequence ID" value="NZ_JAPJZI010000001.1"/>
</dbReference>
<dbReference type="PANTHER" id="PTHR10057">
    <property type="entry name" value="PERIPHERAL-TYPE BENZODIAZEPINE RECEPTOR"/>
    <property type="match status" value="1"/>
</dbReference>
<comment type="similarity">
    <text evidence="2">Belongs to the TspO/BZRP family.</text>
</comment>
<evidence type="ECO:0000256" key="1">
    <source>
        <dbReference type="ARBA" id="ARBA00004141"/>
    </source>
</evidence>
<dbReference type="FunFam" id="1.20.1260.100:FF:000001">
    <property type="entry name" value="translocator protein 2"/>
    <property type="match status" value="1"/>
</dbReference>
<evidence type="ECO:0000256" key="4">
    <source>
        <dbReference type="ARBA" id="ARBA00022989"/>
    </source>
</evidence>
<keyword evidence="5 6" id="KW-0472">Membrane</keyword>
<feature type="transmembrane region" description="Helical" evidence="6">
    <location>
        <begin position="41"/>
        <end position="60"/>
    </location>
</feature>
<feature type="transmembrane region" description="Helical" evidence="6">
    <location>
        <begin position="93"/>
        <end position="114"/>
    </location>
</feature>
<keyword evidence="3 6" id="KW-0812">Transmembrane</keyword>
<evidence type="ECO:0000256" key="3">
    <source>
        <dbReference type="ARBA" id="ARBA00022692"/>
    </source>
</evidence>
<dbReference type="Pfam" id="PF03073">
    <property type="entry name" value="TspO_MBR"/>
    <property type="match status" value="1"/>
</dbReference>